<feature type="region of interest" description="Disordered" evidence="1">
    <location>
        <begin position="330"/>
        <end position="373"/>
    </location>
</feature>
<name>A0A7S2YCG3_9STRA</name>
<reference evidence="2" key="1">
    <citation type="submission" date="2021-01" db="EMBL/GenBank/DDBJ databases">
        <authorList>
            <person name="Corre E."/>
            <person name="Pelletier E."/>
            <person name="Niang G."/>
            <person name="Scheremetjew M."/>
            <person name="Finn R."/>
            <person name="Kale V."/>
            <person name="Holt S."/>
            <person name="Cochrane G."/>
            <person name="Meng A."/>
            <person name="Brown T."/>
            <person name="Cohen L."/>
        </authorList>
    </citation>
    <scope>NUCLEOTIDE SEQUENCE</scope>
    <source>
        <strain evidence="2">CCMP125</strain>
    </source>
</reference>
<feature type="compositionally biased region" description="Basic and acidic residues" evidence="1">
    <location>
        <begin position="183"/>
        <end position="202"/>
    </location>
</feature>
<feature type="compositionally biased region" description="Polar residues" evidence="1">
    <location>
        <begin position="336"/>
        <end position="357"/>
    </location>
</feature>
<organism evidence="2">
    <name type="scientific">Entomoneis paludosa</name>
    <dbReference type="NCBI Taxonomy" id="265537"/>
    <lineage>
        <taxon>Eukaryota</taxon>
        <taxon>Sar</taxon>
        <taxon>Stramenopiles</taxon>
        <taxon>Ochrophyta</taxon>
        <taxon>Bacillariophyta</taxon>
        <taxon>Bacillariophyceae</taxon>
        <taxon>Bacillariophycidae</taxon>
        <taxon>Entomoneidaceae</taxon>
        <taxon>Entomoneis</taxon>
    </lineage>
</organism>
<sequence>MARGRALAKVVSARQTICKLFASKEIERVTWVPKQVYESLTMPSDWSTKLERETFDYPSKDEDEKHTSKKKQQIVSDDRFATTEGGASSKQQQEMLDAAQAIEVELDQLEKEEAVGKDGDDDLDDLAKDVAHAKQLLGESNKPSPKKSQPELSDSDDENNDSNDDSSSDGDEADPLTSSKRGTSKEEHTVKPTADGKDERNEGSSSSSSDDSDDDNSSDGKSPTPTQQSKTMQKFDDDSSCSSDSDSSSSSSDDDDDENDSESNNKRKSLWDADATVAKKSKGSQEVATLLATLPPMEEPEEGNGFLVAADSNDASDDADVFANAKQHIPERATGDKSQGWATQRQRPGAQFNNNRQRGGGAAHRHPQDRWRR</sequence>
<feature type="compositionally biased region" description="Basic and acidic residues" evidence="1">
    <location>
        <begin position="108"/>
        <end position="118"/>
    </location>
</feature>
<feature type="region of interest" description="Disordered" evidence="1">
    <location>
        <begin position="293"/>
        <end position="312"/>
    </location>
</feature>
<dbReference type="AlphaFoldDB" id="A0A7S2YCG3"/>
<feature type="compositionally biased region" description="Polar residues" evidence="1">
    <location>
        <begin position="85"/>
        <end position="94"/>
    </location>
</feature>
<accession>A0A7S2YCG3</accession>
<evidence type="ECO:0000256" key="1">
    <source>
        <dbReference type="SAM" id="MobiDB-lite"/>
    </source>
</evidence>
<protein>
    <submittedName>
        <fullName evidence="2">Uncharacterized protein</fullName>
    </submittedName>
</protein>
<proteinExistence type="predicted"/>
<feature type="compositionally biased region" description="Basic and acidic residues" evidence="1">
    <location>
        <begin position="57"/>
        <end position="66"/>
    </location>
</feature>
<feature type="compositionally biased region" description="Acidic residues" evidence="1">
    <location>
        <begin position="153"/>
        <end position="174"/>
    </location>
</feature>
<dbReference type="EMBL" id="HBHT01019168">
    <property type="protein sequence ID" value="CAD9967578.1"/>
    <property type="molecule type" value="Transcribed_RNA"/>
</dbReference>
<gene>
    <name evidence="2" type="ORF">APAL1065_LOCUS12856</name>
</gene>
<feature type="compositionally biased region" description="Low complexity" evidence="1">
    <location>
        <begin position="240"/>
        <end position="251"/>
    </location>
</feature>
<feature type="compositionally biased region" description="Polar residues" evidence="1">
    <location>
        <begin position="220"/>
        <end position="232"/>
    </location>
</feature>
<feature type="compositionally biased region" description="Polar residues" evidence="1">
    <location>
        <begin position="141"/>
        <end position="152"/>
    </location>
</feature>
<evidence type="ECO:0000313" key="2">
    <source>
        <dbReference type="EMBL" id="CAD9967578.1"/>
    </source>
</evidence>
<feature type="region of interest" description="Disordered" evidence="1">
    <location>
        <begin position="57"/>
        <end position="285"/>
    </location>
</feature>
<feature type="compositionally biased region" description="Acidic residues" evidence="1">
    <location>
        <begin position="252"/>
        <end position="261"/>
    </location>
</feature>